<reference evidence="3" key="1">
    <citation type="journal article" date="2014" name="Int. J. Syst. Evol. Microbiol.">
        <title>Complete genome sequence of Corynebacterium casei LMG S-19264T (=DSM 44701T), isolated from a smear-ripened cheese.</title>
        <authorList>
            <consortium name="US DOE Joint Genome Institute (JGI-PGF)"/>
            <person name="Walter F."/>
            <person name="Albersmeier A."/>
            <person name="Kalinowski J."/>
            <person name="Ruckert C."/>
        </authorList>
    </citation>
    <scope>NUCLEOTIDE SEQUENCE</scope>
    <source>
        <strain evidence="3">CGMCC 1.15388</strain>
    </source>
</reference>
<feature type="region of interest" description="Disordered" evidence="1">
    <location>
        <begin position="83"/>
        <end position="113"/>
    </location>
</feature>
<comment type="caution">
    <text evidence="3">The sequence shown here is derived from an EMBL/GenBank/DDBJ whole genome shotgun (WGS) entry which is preliminary data.</text>
</comment>
<evidence type="ECO:0000313" key="3">
    <source>
        <dbReference type="EMBL" id="GGE59560.1"/>
    </source>
</evidence>
<accession>A0A917ALE1</accession>
<dbReference type="EMBL" id="BMIS01000001">
    <property type="protein sequence ID" value="GGE59560.1"/>
    <property type="molecule type" value="Genomic_DNA"/>
</dbReference>
<organism evidence="3 4">
    <name type="scientific">Nesterenkonia cremea</name>
    <dbReference type="NCBI Taxonomy" id="1882340"/>
    <lineage>
        <taxon>Bacteria</taxon>
        <taxon>Bacillati</taxon>
        <taxon>Actinomycetota</taxon>
        <taxon>Actinomycetes</taxon>
        <taxon>Micrococcales</taxon>
        <taxon>Micrococcaceae</taxon>
        <taxon>Nesterenkonia</taxon>
    </lineage>
</organism>
<feature type="compositionally biased region" description="Basic residues" evidence="1">
    <location>
        <begin position="83"/>
        <end position="101"/>
    </location>
</feature>
<keyword evidence="2" id="KW-1133">Transmembrane helix</keyword>
<proteinExistence type="predicted"/>
<feature type="transmembrane region" description="Helical" evidence="2">
    <location>
        <begin position="57"/>
        <end position="80"/>
    </location>
</feature>
<dbReference type="AlphaFoldDB" id="A0A917ALE1"/>
<keyword evidence="2" id="KW-0472">Membrane</keyword>
<dbReference type="Proteomes" id="UP000633136">
    <property type="component" value="Unassembled WGS sequence"/>
</dbReference>
<keyword evidence="4" id="KW-1185">Reference proteome</keyword>
<evidence type="ECO:0000256" key="2">
    <source>
        <dbReference type="SAM" id="Phobius"/>
    </source>
</evidence>
<evidence type="ECO:0000313" key="4">
    <source>
        <dbReference type="Proteomes" id="UP000633136"/>
    </source>
</evidence>
<keyword evidence="2" id="KW-0812">Transmembrane</keyword>
<evidence type="ECO:0000256" key="1">
    <source>
        <dbReference type="SAM" id="MobiDB-lite"/>
    </source>
</evidence>
<feature type="transmembrane region" description="Helical" evidence="2">
    <location>
        <begin position="20"/>
        <end position="45"/>
    </location>
</feature>
<protein>
    <submittedName>
        <fullName evidence="3">Uncharacterized protein</fullName>
    </submittedName>
</protein>
<sequence length="113" mass="12962">MPEKTVAQGRYDRWTKSTGWTMAIVLLPPLRALRMLRLVTLISALRRSAGSALRGKVTVYVFFTSLLLVLVSALAILGAGHPRRRAERRRLQNHPHRRRRLVVSGHDHHSRLR</sequence>
<name>A0A917ALE1_9MICC</name>
<reference evidence="3" key="2">
    <citation type="submission" date="2020-09" db="EMBL/GenBank/DDBJ databases">
        <authorList>
            <person name="Sun Q."/>
            <person name="Zhou Y."/>
        </authorList>
    </citation>
    <scope>NUCLEOTIDE SEQUENCE</scope>
    <source>
        <strain evidence="3">CGMCC 1.15388</strain>
    </source>
</reference>
<gene>
    <name evidence="3" type="ORF">GCM10011401_02930</name>
</gene>